<name>H2Y086_CIOIN</name>
<reference evidence="2" key="1">
    <citation type="journal article" date="2002" name="Science">
        <title>The draft genome of Ciona intestinalis: insights into chordate and vertebrate origins.</title>
        <authorList>
            <person name="Dehal P."/>
            <person name="Satou Y."/>
            <person name="Campbell R.K."/>
            <person name="Chapman J."/>
            <person name="Degnan B."/>
            <person name="De Tomaso A."/>
            <person name="Davidson B."/>
            <person name="Di Gregorio A."/>
            <person name="Gelpke M."/>
            <person name="Goodstein D.M."/>
            <person name="Harafuji N."/>
            <person name="Hastings K.E."/>
            <person name="Ho I."/>
            <person name="Hotta K."/>
            <person name="Huang W."/>
            <person name="Kawashima T."/>
            <person name="Lemaire P."/>
            <person name="Martinez D."/>
            <person name="Meinertzhagen I.A."/>
            <person name="Necula S."/>
            <person name="Nonaka M."/>
            <person name="Putnam N."/>
            <person name="Rash S."/>
            <person name="Saiga H."/>
            <person name="Satake M."/>
            <person name="Terry A."/>
            <person name="Yamada L."/>
            <person name="Wang H.G."/>
            <person name="Awazu S."/>
            <person name="Azumi K."/>
            <person name="Boore J."/>
            <person name="Branno M."/>
            <person name="Chin-Bow S."/>
            <person name="DeSantis R."/>
            <person name="Doyle S."/>
            <person name="Francino P."/>
            <person name="Keys D.N."/>
            <person name="Haga S."/>
            <person name="Hayashi H."/>
            <person name="Hino K."/>
            <person name="Imai K.S."/>
            <person name="Inaba K."/>
            <person name="Kano S."/>
            <person name="Kobayashi K."/>
            <person name="Kobayashi M."/>
            <person name="Lee B.I."/>
            <person name="Makabe K.W."/>
            <person name="Manohar C."/>
            <person name="Matassi G."/>
            <person name="Medina M."/>
            <person name="Mochizuki Y."/>
            <person name="Mount S."/>
            <person name="Morishita T."/>
            <person name="Miura S."/>
            <person name="Nakayama A."/>
            <person name="Nishizaka S."/>
            <person name="Nomoto H."/>
            <person name="Ohta F."/>
            <person name="Oishi K."/>
            <person name="Rigoutsos I."/>
            <person name="Sano M."/>
            <person name="Sasaki A."/>
            <person name="Sasakura Y."/>
            <person name="Shoguchi E."/>
            <person name="Shin-i T."/>
            <person name="Spagnuolo A."/>
            <person name="Stainier D."/>
            <person name="Suzuki M.M."/>
            <person name="Tassy O."/>
            <person name="Takatori N."/>
            <person name="Tokuoka M."/>
            <person name="Yagi K."/>
            <person name="Yoshizaki F."/>
            <person name="Wada S."/>
            <person name="Zhang C."/>
            <person name="Hyatt P.D."/>
            <person name="Larimer F."/>
            <person name="Detter C."/>
            <person name="Doggett N."/>
            <person name="Glavina T."/>
            <person name="Hawkins T."/>
            <person name="Richardson P."/>
            <person name="Lucas S."/>
            <person name="Kohara Y."/>
            <person name="Levine M."/>
            <person name="Satoh N."/>
            <person name="Rokhsar D.S."/>
        </authorList>
    </citation>
    <scope>NUCLEOTIDE SEQUENCE [LARGE SCALE GENOMIC DNA]</scope>
</reference>
<sequence length="31" mass="3829">MLKLEIGIILNTRIYNRKLSLFYFFVYLQSM</sequence>
<organism evidence="1 2">
    <name type="scientific">Ciona intestinalis</name>
    <name type="common">Transparent sea squirt</name>
    <name type="synonym">Ascidia intestinalis</name>
    <dbReference type="NCBI Taxonomy" id="7719"/>
    <lineage>
        <taxon>Eukaryota</taxon>
        <taxon>Metazoa</taxon>
        <taxon>Chordata</taxon>
        <taxon>Tunicata</taxon>
        <taxon>Ascidiacea</taxon>
        <taxon>Phlebobranchia</taxon>
        <taxon>Cionidae</taxon>
        <taxon>Ciona</taxon>
    </lineage>
</organism>
<dbReference type="HOGENOM" id="CLU_3399287_0_0_1"/>
<protein>
    <submittedName>
        <fullName evidence="1">Uncharacterized protein</fullName>
    </submittedName>
</protein>
<evidence type="ECO:0000313" key="2">
    <source>
        <dbReference type="Proteomes" id="UP000008144"/>
    </source>
</evidence>
<dbReference type="Proteomes" id="UP000008144">
    <property type="component" value="Unassembled WGS sequence"/>
</dbReference>
<evidence type="ECO:0000313" key="1">
    <source>
        <dbReference type="Ensembl" id="ENSCINP00000035320.1"/>
    </source>
</evidence>
<accession>H2Y086</accession>
<dbReference type="AlphaFoldDB" id="H2Y086"/>
<reference evidence="1" key="3">
    <citation type="submission" date="2025-09" db="UniProtKB">
        <authorList>
            <consortium name="Ensembl"/>
        </authorList>
    </citation>
    <scope>IDENTIFICATION</scope>
</reference>
<dbReference type="Ensembl" id="ENSCINT00000033049.1">
    <property type="protein sequence ID" value="ENSCINP00000035320.1"/>
    <property type="gene ID" value="ENSCING00000025021.1"/>
</dbReference>
<dbReference type="InParanoid" id="H2Y086"/>
<keyword evidence="2" id="KW-1185">Reference proteome</keyword>
<proteinExistence type="predicted"/>
<reference evidence="1" key="2">
    <citation type="submission" date="2025-08" db="UniProtKB">
        <authorList>
            <consortium name="Ensembl"/>
        </authorList>
    </citation>
    <scope>IDENTIFICATION</scope>
</reference>